<keyword evidence="2" id="KW-1003">Cell membrane</keyword>
<dbReference type="Pfam" id="PF02653">
    <property type="entry name" value="BPD_transp_2"/>
    <property type="match status" value="1"/>
</dbReference>
<dbReference type="InterPro" id="IPR001851">
    <property type="entry name" value="ABC_transp_permease"/>
</dbReference>
<feature type="transmembrane region" description="Helical" evidence="6">
    <location>
        <begin position="284"/>
        <end position="304"/>
    </location>
</feature>
<protein>
    <submittedName>
        <fullName evidence="7">ABC transporter permease</fullName>
    </submittedName>
</protein>
<gene>
    <name evidence="7" type="ORF">C7B46_17720</name>
</gene>
<feature type="transmembrane region" description="Helical" evidence="6">
    <location>
        <begin position="28"/>
        <end position="45"/>
    </location>
</feature>
<evidence type="ECO:0000313" key="7">
    <source>
        <dbReference type="EMBL" id="PSR30619.1"/>
    </source>
</evidence>
<dbReference type="CDD" id="cd06579">
    <property type="entry name" value="TM_PBP1_transp_AraH_like"/>
    <property type="match status" value="1"/>
</dbReference>
<comment type="subcellular location">
    <subcellularLocation>
        <location evidence="1">Cell membrane</location>
        <topology evidence="1">Multi-pass membrane protein</topology>
    </subcellularLocation>
</comment>
<keyword evidence="4 6" id="KW-1133">Transmembrane helix</keyword>
<feature type="transmembrane region" description="Helical" evidence="6">
    <location>
        <begin position="82"/>
        <end position="101"/>
    </location>
</feature>
<dbReference type="AlphaFoldDB" id="A0A2T2X809"/>
<name>A0A2T2X809_9FIRM</name>
<sequence>MVRAPVPERDVALSSNAERMRNAFRHPMIPVLVVIVVLLLFGRILSPGFLGMANIGNILATSTILALAGLGQTFVIMGGGEGIDLSVGALVSLGAILGGAFSNGVNAGLLPALGLLVLLGGFVGFLNGMGVQWIGVPPLVMTLGMASVVDGFALAYTNGQPTGGAPPVLLSIGTGHLFGDIRWLIPVGIVIAIIGYVVLNRSRFGHQLQLVGNNRQAARLSGLPLRNIIIASYVIAGIASILAGVLLLGYAGSSDLEIGNSYTLLSIAAVVIGGTKLTGGEGSYIGTVLGAIALIVLTNVLVAMRLPEGAREVLEGLALVAILVAYTRRRGGQRHLRDRRAIETKGKGEAQ</sequence>
<dbReference type="EMBL" id="PXYW01000077">
    <property type="protein sequence ID" value="PSR30619.1"/>
    <property type="molecule type" value="Genomic_DNA"/>
</dbReference>
<dbReference type="GO" id="GO:0022857">
    <property type="term" value="F:transmembrane transporter activity"/>
    <property type="evidence" value="ECO:0007669"/>
    <property type="project" value="InterPro"/>
</dbReference>
<keyword evidence="3 6" id="KW-0812">Transmembrane</keyword>
<dbReference type="GO" id="GO:0005886">
    <property type="term" value="C:plasma membrane"/>
    <property type="evidence" value="ECO:0007669"/>
    <property type="project" value="UniProtKB-SubCell"/>
</dbReference>
<comment type="caution">
    <text evidence="7">The sequence shown here is derived from an EMBL/GenBank/DDBJ whole genome shotgun (WGS) entry which is preliminary data.</text>
</comment>
<evidence type="ECO:0000256" key="2">
    <source>
        <dbReference type="ARBA" id="ARBA00022475"/>
    </source>
</evidence>
<proteinExistence type="predicted"/>
<accession>A0A2T2X809</accession>
<organism evidence="7 8">
    <name type="scientific">Sulfobacillus benefaciens</name>
    <dbReference type="NCBI Taxonomy" id="453960"/>
    <lineage>
        <taxon>Bacteria</taxon>
        <taxon>Bacillati</taxon>
        <taxon>Bacillota</taxon>
        <taxon>Clostridia</taxon>
        <taxon>Eubacteriales</taxon>
        <taxon>Clostridiales Family XVII. Incertae Sedis</taxon>
        <taxon>Sulfobacillus</taxon>
    </lineage>
</organism>
<feature type="transmembrane region" description="Helical" evidence="6">
    <location>
        <begin position="107"/>
        <end position="126"/>
    </location>
</feature>
<evidence type="ECO:0000256" key="3">
    <source>
        <dbReference type="ARBA" id="ARBA00022692"/>
    </source>
</evidence>
<evidence type="ECO:0000256" key="4">
    <source>
        <dbReference type="ARBA" id="ARBA00022989"/>
    </source>
</evidence>
<feature type="transmembrane region" description="Helical" evidence="6">
    <location>
        <begin position="181"/>
        <end position="199"/>
    </location>
</feature>
<feature type="transmembrane region" description="Helical" evidence="6">
    <location>
        <begin position="228"/>
        <end position="252"/>
    </location>
</feature>
<dbReference type="PANTHER" id="PTHR32196">
    <property type="entry name" value="ABC TRANSPORTER PERMEASE PROTEIN YPHD-RELATED-RELATED"/>
    <property type="match status" value="1"/>
</dbReference>
<feature type="transmembrane region" description="Helical" evidence="6">
    <location>
        <begin position="51"/>
        <end position="70"/>
    </location>
</feature>
<dbReference type="Proteomes" id="UP000242972">
    <property type="component" value="Unassembled WGS sequence"/>
</dbReference>
<evidence type="ECO:0000256" key="1">
    <source>
        <dbReference type="ARBA" id="ARBA00004651"/>
    </source>
</evidence>
<evidence type="ECO:0000256" key="5">
    <source>
        <dbReference type="ARBA" id="ARBA00023136"/>
    </source>
</evidence>
<keyword evidence="5 6" id="KW-0472">Membrane</keyword>
<reference evidence="7 8" key="1">
    <citation type="journal article" date="2014" name="BMC Genomics">
        <title>Comparison of environmental and isolate Sulfobacillus genomes reveals diverse carbon, sulfur, nitrogen, and hydrogen metabolisms.</title>
        <authorList>
            <person name="Justice N.B."/>
            <person name="Norman A."/>
            <person name="Brown C.T."/>
            <person name="Singh A."/>
            <person name="Thomas B.C."/>
            <person name="Banfield J.F."/>
        </authorList>
    </citation>
    <scope>NUCLEOTIDE SEQUENCE [LARGE SCALE GENOMIC DNA]</scope>
    <source>
        <strain evidence="7">AMDSBA4</strain>
    </source>
</reference>
<evidence type="ECO:0000256" key="6">
    <source>
        <dbReference type="SAM" id="Phobius"/>
    </source>
</evidence>
<evidence type="ECO:0000313" key="8">
    <source>
        <dbReference type="Proteomes" id="UP000242972"/>
    </source>
</evidence>